<name>A0A7Y6K7B2_9BURK</name>
<gene>
    <name evidence="1" type="ORF">G5S42_40260</name>
</gene>
<dbReference type="RefSeq" id="WP_176112241.1">
    <property type="nucleotide sequence ID" value="NZ_JAALDK010000003.1"/>
</dbReference>
<accession>A0A7Y6K7B2</accession>
<dbReference type="Proteomes" id="UP000594380">
    <property type="component" value="Unassembled WGS sequence"/>
</dbReference>
<evidence type="ECO:0000313" key="1">
    <source>
        <dbReference type="EMBL" id="NUY05740.1"/>
    </source>
</evidence>
<proteinExistence type="predicted"/>
<evidence type="ECO:0000313" key="2">
    <source>
        <dbReference type="Proteomes" id="UP000594380"/>
    </source>
</evidence>
<comment type="caution">
    <text evidence="1">The sequence shown here is derived from an EMBL/GenBank/DDBJ whole genome shotgun (WGS) entry which is preliminary data.</text>
</comment>
<dbReference type="GeneID" id="301106572"/>
<dbReference type="EMBL" id="JAALDK010000003">
    <property type="protein sequence ID" value="NUY05740.1"/>
    <property type="molecule type" value="Genomic_DNA"/>
</dbReference>
<organism evidence="1 2">
    <name type="scientific">Paraburkholderia youngii</name>
    <dbReference type="NCBI Taxonomy" id="2782701"/>
    <lineage>
        <taxon>Bacteria</taxon>
        <taxon>Pseudomonadati</taxon>
        <taxon>Pseudomonadota</taxon>
        <taxon>Betaproteobacteria</taxon>
        <taxon>Burkholderiales</taxon>
        <taxon>Burkholderiaceae</taxon>
        <taxon>Paraburkholderia</taxon>
    </lineage>
</organism>
<reference evidence="1 2" key="1">
    <citation type="submission" date="2020-02" db="EMBL/GenBank/DDBJ databases">
        <title>Paraburkholderia simonii sp. nov. and Paraburkholderia youngii sp. nov. Brazilian and Mexican Mimosa-associated rhizobia.</title>
        <authorList>
            <person name="Mavima L."/>
            <person name="Beukes C.W."/>
            <person name="Chan W.Y."/>
            <person name="Palmer M."/>
            <person name="De Meyer S.E."/>
            <person name="James E.K."/>
            <person name="Venter S.N."/>
            <person name="Steenkamp E.T."/>
        </authorList>
    </citation>
    <scope>NUCLEOTIDE SEQUENCE [LARGE SCALE GENOMIC DNA]</scope>
    <source>
        <strain evidence="1 2">JPY169</strain>
    </source>
</reference>
<protein>
    <submittedName>
        <fullName evidence="1">Uncharacterized protein</fullName>
    </submittedName>
</protein>
<sequence>MLIAIFLMFEQPAKIELHVAFLFCLESINLYATATKRLSVRLLNSKSRSIIIDLESLLPGEEGKAIS</sequence>
<dbReference type="AlphaFoldDB" id="A0A7Y6K7B2"/>